<proteinExistence type="predicted"/>
<keyword evidence="1" id="KW-0732">Signal</keyword>
<sequence>MRYILSMMLALIVNTGNVFAADYMHYDSTYKNIKVGSSTERSLRHFHGKPQRVVKKEKFTLFRYRKFDAAVNKSDGKVRSIIIYDRNYKDRNYLKIGDNRKRVERVLKKDILGDNAVDRVNGIVYWFDGNRIEKIVLAYRLKR</sequence>
<comment type="caution">
    <text evidence="2">The sequence shown here is derived from an EMBL/GenBank/DDBJ whole genome shotgun (WGS) entry which is preliminary data.</text>
</comment>
<evidence type="ECO:0000313" key="3">
    <source>
        <dbReference type="Proteomes" id="UP000070529"/>
    </source>
</evidence>
<organism evidence="2 3">
    <name type="scientific">Enterovibrio coralii</name>
    <dbReference type="NCBI Taxonomy" id="294935"/>
    <lineage>
        <taxon>Bacteria</taxon>
        <taxon>Pseudomonadati</taxon>
        <taxon>Pseudomonadota</taxon>
        <taxon>Gammaproteobacteria</taxon>
        <taxon>Vibrionales</taxon>
        <taxon>Vibrionaceae</taxon>
        <taxon>Enterovibrio</taxon>
    </lineage>
</organism>
<feature type="signal peptide" evidence="1">
    <location>
        <begin position="1"/>
        <end position="20"/>
    </location>
</feature>
<reference evidence="2 3" key="1">
    <citation type="submission" date="2015-11" db="EMBL/GenBank/DDBJ databases">
        <title>Genomic Taxonomy of the Vibrionaceae.</title>
        <authorList>
            <person name="Gomez-Gil B."/>
            <person name="Enciso-Ibarra J."/>
        </authorList>
    </citation>
    <scope>NUCLEOTIDE SEQUENCE [LARGE SCALE GENOMIC DNA]</scope>
    <source>
        <strain evidence="2 3">CAIM 912</strain>
    </source>
</reference>
<gene>
    <name evidence="2" type="ORF">ATN88_02795</name>
</gene>
<feature type="chain" id="PRO_5007465720" evidence="1">
    <location>
        <begin position="21"/>
        <end position="143"/>
    </location>
</feature>
<keyword evidence="3" id="KW-1185">Reference proteome</keyword>
<protein>
    <submittedName>
        <fullName evidence="2">Uncharacterized protein</fullName>
    </submittedName>
</protein>
<name>A0A135I840_9GAMM</name>
<dbReference type="AlphaFoldDB" id="A0A135I840"/>
<dbReference type="EMBL" id="LNTY01000034">
    <property type="protein sequence ID" value="KXF81620.1"/>
    <property type="molecule type" value="Genomic_DNA"/>
</dbReference>
<evidence type="ECO:0000313" key="2">
    <source>
        <dbReference type="EMBL" id="KXF81620.1"/>
    </source>
</evidence>
<dbReference type="Proteomes" id="UP000070529">
    <property type="component" value="Unassembled WGS sequence"/>
</dbReference>
<accession>A0A135I840</accession>
<dbReference type="OrthoDB" id="5917693at2"/>
<dbReference type="RefSeq" id="WP_067416997.1">
    <property type="nucleotide sequence ID" value="NZ_LNTY01000034.1"/>
</dbReference>
<evidence type="ECO:0000256" key="1">
    <source>
        <dbReference type="SAM" id="SignalP"/>
    </source>
</evidence>